<dbReference type="Proteomes" id="UP000650833">
    <property type="component" value="Unassembled WGS sequence"/>
</dbReference>
<protein>
    <submittedName>
        <fullName evidence="1">Uncharacterized protein</fullName>
    </submittedName>
</protein>
<evidence type="ECO:0000313" key="1">
    <source>
        <dbReference type="EMBL" id="KAG2201390.1"/>
    </source>
</evidence>
<dbReference type="AlphaFoldDB" id="A0A8H7R0P9"/>
<evidence type="ECO:0000313" key="2">
    <source>
        <dbReference type="Proteomes" id="UP000650833"/>
    </source>
</evidence>
<reference evidence="1" key="1">
    <citation type="submission" date="2020-12" db="EMBL/GenBank/DDBJ databases">
        <title>Metabolic potential, ecology and presence of endohyphal bacteria is reflected in genomic diversity of Mucoromycotina.</title>
        <authorList>
            <person name="Muszewska A."/>
            <person name="Okrasinska A."/>
            <person name="Steczkiewicz K."/>
            <person name="Drgas O."/>
            <person name="Orlowska M."/>
            <person name="Perlinska-Lenart U."/>
            <person name="Aleksandrzak-Piekarczyk T."/>
            <person name="Szatraj K."/>
            <person name="Zielenkiewicz U."/>
            <person name="Pilsyk S."/>
            <person name="Malc E."/>
            <person name="Mieczkowski P."/>
            <person name="Kruszewska J.S."/>
            <person name="Biernat P."/>
            <person name="Pawlowska J."/>
        </authorList>
    </citation>
    <scope>NUCLEOTIDE SEQUENCE</scope>
    <source>
        <strain evidence="1">CBS 226.32</strain>
    </source>
</reference>
<proteinExistence type="predicted"/>
<name>A0A8H7R0P9_9FUNG</name>
<accession>A0A8H7R0P9</accession>
<dbReference type="OrthoDB" id="2283359at2759"/>
<organism evidence="1 2">
    <name type="scientific">Mucor plumbeus</name>
    <dbReference type="NCBI Taxonomy" id="97098"/>
    <lineage>
        <taxon>Eukaryota</taxon>
        <taxon>Fungi</taxon>
        <taxon>Fungi incertae sedis</taxon>
        <taxon>Mucoromycota</taxon>
        <taxon>Mucoromycotina</taxon>
        <taxon>Mucoromycetes</taxon>
        <taxon>Mucorales</taxon>
        <taxon>Mucorineae</taxon>
        <taxon>Mucoraceae</taxon>
        <taxon>Mucor</taxon>
    </lineage>
</organism>
<gene>
    <name evidence="1" type="ORF">INT46_010195</name>
</gene>
<keyword evidence="2" id="KW-1185">Reference proteome</keyword>
<comment type="caution">
    <text evidence="1">The sequence shown here is derived from an EMBL/GenBank/DDBJ whole genome shotgun (WGS) entry which is preliminary data.</text>
</comment>
<sequence>MTIRSYFNLYKGSLHTLEYILKTCPKIEELYADESSIQVVWPYLLTQHEDRLKEIKSVLKEDTITNSTLYGFVAVKLKQSLTHLQLGIDIIVQSAHPMQWNYDYIIDHLHQFVSLKSVHFALAKFPSYHFLCRVIDKFNITVNKLSFTYYIPFMSEEQELNEETAKTIKPNYSVKEIYMGTAIFLHSISYIGIKFKGLEKIVIKQVVSFGYSEDQWFQRLTELCLLLKEYEFGFSFTDEELIMQCCIELTLAMPCDDRHLVIEYNLKDGDNDQDDVPWGIILKKDCNSSKIEVKVPKDDDDCFYHTNWLHNYFPNQIQLINIEQIKEFYRDVCDATQDLLSAENSTDSVRRYISNNSSDKRSWGILNKVFLSTTNTSNTVISLGEMILCNMPQNLEYQRSNIKRLALKNSIIYHGIFPALSLQIPVLDNLIIDGCRILTEELYTLKIFLPSTKLQSLGLVLANTKDLWRDIYLHKPMSQIELYTLKIETGTKTYWSHRRGNKKLPQYKGKPDVSHGSQDDFLIWIKCQELKKISIIDGVSQTQLEDCYEQLE</sequence>
<dbReference type="EMBL" id="JAEPRC010000287">
    <property type="protein sequence ID" value="KAG2201390.1"/>
    <property type="molecule type" value="Genomic_DNA"/>
</dbReference>